<proteinExistence type="predicted"/>
<sequence>MTLLYALLISGVILAVGVSVVVPAASVVAGALTLGCAVVGLLLVGRTQRLISILLIAVGVASLGVGVGLGASVDVVDLFAVNQDLVGMLTAVSFLRLITPTGSLARPRLRGRWALLRTAVATHALGSVINIGAIGIVGDHLRGTSRLRFADAVLLSRSFTTAAYWSPFWAATAAATTLVPGANTLVVVLVGLGLAVVVTCVSLLDVMRLWGSELADYSGYALSWAIVRIPLALVALVVTAHGVFPRVPVPRIVLLAGLGVTLAGLLLQDWRTALRRGARHARHDLPTLRGEVTLFASAGILAVGLRVLFPLIAVDLPFDGFTVLVAWLAIMVMVLFALVGVHPVVSVAVVAAIVLPLDPDPTLFVLAACIGWGTGTAVGPLSGLTMFLGSRYGIDTLALTRRNLVYLAIVLAAAWPALLWCAALA</sequence>
<evidence type="ECO:0000313" key="2">
    <source>
        <dbReference type="EMBL" id="RJT86228.1"/>
    </source>
</evidence>
<evidence type="ECO:0000313" key="3">
    <source>
        <dbReference type="Proteomes" id="UP000272015"/>
    </source>
</evidence>
<dbReference type="OrthoDB" id="5114230at2"/>
<keyword evidence="1" id="KW-0812">Transmembrane</keyword>
<feature type="transmembrane region" description="Helical" evidence="1">
    <location>
        <begin position="249"/>
        <end position="267"/>
    </location>
</feature>
<feature type="transmembrane region" description="Helical" evidence="1">
    <location>
        <begin position="25"/>
        <end position="44"/>
    </location>
</feature>
<comment type="caution">
    <text evidence="2">The sequence shown here is derived from an EMBL/GenBank/DDBJ whole genome shotgun (WGS) entry which is preliminary data.</text>
</comment>
<reference evidence="2 3" key="1">
    <citation type="submission" date="2018-09" db="EMBL/GenBank/DDBJ databases">
        <title>Novel species of Cryobacterium.</title>
        <authorList>
            <person name="Liu Q."/>
            <person name="Xin Y.-H."/>
        </authorList>
    </citation>
    <scope>NUCLEOTIDE SEQUENCE [LARGE SCALE GENOMIC DNA]</scope>
    <source>
        <strain evidence="2 3">Hh39</strain>
    </source>
</reference>
<keyword evidence="1" id="KW-0472">Membrane</keyword>
<dbReference type="AlphaFoldDB" id="A0A3A5M9I4"/>
<organism evidence="2 3">
    <name type="scientific">Cryobacterium melibiosiphilum</name>
    <dbReference type="NCBI Taxonomy" id="995039"/>
    <lineage>
        <taxon>Bacteria</taxon>
        <taxon>Bacillati</taxon>
        <taxon>Actinomycetota</taxon>
        <taxon>Actinomycetes</taxon>
        <taxon>Micrococcales</taxon>
        <taxon>Microbacteriaceae</taxon>
        <taxon>Cryobacterium</taxon>
    </lineage>
</organism>
<feature type="transmembrane region" description="Helical" evidence="1">
    <location>
        <begin position="51"/>
        <end position="73"/>
    </location>
</feature>
<keyword evidence="1" id="KW-1133">Transmembrane helix</keyword>
<feature type="transmembrane region" description="Helical" evidence="1">
    <location>
        <begin position="288"/>
        <end position="312"/>
    </location>
</feature>
<accession>A0A3A5M9I4</accession>
<keyword evidence="3" id="KW-1185">Reference proteome</keyword>
<evidence type="ECO:0000256" key="1">
    <source>
        <dbReference type="SAM" id="Phobius"/>
    </source>
</evidence>
<feature type="transmembrane region" description="Helical" evidence="1">
    <location>
        <begin position="114"/>
        <end position="137"/>
    </location>
</feature>
<name>A0A3A5M9I4_9MICO</name>
<feature type="transmembrane region" description="Helical" evidence="1">
    <location>
        <begin position="324"/>
        <end position="355"/>
    </location>
</feature>
<dbReference type="EMBL" id="QZVS01000094">
    <property type="protein sequence ID" value="RJT86228.1"/>
    <property type="molecule type" value="Genomic_DNA"/>
</dbReference>
<feature type="transmembrane region" description="Helical" evidence="1">
    <location>
        <begin position="404"/>
        <end position="424"/>
    </location>
</feature>
<dbReference type="RefSeq" id="WP_119976125.1">
    <property type="nucleotide sequence ID" value="NZ_JBHSQA010000015.1"/>
</dbReference>
<dbReference type="Proteomes" id="UP000272015">
    <property type="component" value="Unassembled WGS sequence"/>
</dbReference>
<gene>
    <name evidence="2" type="ORF">D6T64_18360</name>
</gene>
<feature type="transmembrane region" description="Helical" evidence="1">
    <location>
        <begin position="362"/>
        <end position="384"/>
    </location>
</feature>
<protein>
    <submittedName>
        <fullName evidence="2">Uncharacterized protein</fullName>
    </submittedName>
</protein>
<feature type="transmembrane region" description="Helical" evidence="1">
    <location>
        <begin position="219"/>
        <end position="243"/>
    </location>
</feature>
<feature type="transmembrane region" description="Helical" evidence="1">
    <location>
        <begin position="185"/>
        <end position="207"/>
    </location>
</feature>